<organism evidence="3 4">
    <name type="scientific">Sharpea azabuensis</name>
    <dbReference type="NCBI Taxonomy" id="322505"/>
    <lineage>
        <taxon>Bacteria</taxon>
        <taxon>Bacillati</taxon>
        <taxon>Bacillota</taxon>
        <taxon>Erysipelotrichia</taxon>
        <taxon>Erysipelotrichales</taxon>
        <taxon>Coprobacillaceae</taxon>
        <taxon>Sharpea</taxon>
    </lineage>
</organism>
<feature type="domain" description="Aminotransferase class I/classII large" evidence="2">
    <location>
        <begin position="46"/>
        <end position="354"/>
    </location>
</feature>
<keyword evidence="1 3" id="KW-0032">Aminotransferase</keyword>
<dbReference type="Proteomes" id="UP000183028">
    <property type="component" value="Unassembled WGS sequence"/>
</dbReference>
<dbReference type="RefSeq" id="WP_033161702.1">
    <property type="nucleotide sequence ID" value="NZ_FNYK01000019.1"/>
</dbReference>
<reference evidence="4" key="1">
    <citation type="submission" date="2016-10" db="EMBL/GenBank/DDBJ databases">
        <authorList>
            <person name="Varghese N."/>
        </authorList>
    </citation>
    <scope>NUCLEOTIDE SEQUENCE [LARGE SCALE GENOMIC DNA]</scope>
    <source>
        <strain evidence="4">DSM 20406</strain>
    </source>
</reference>
<dbReference type="AlphaFoldDB" id="A0A1H6T8W5"/>
<dbReference type="GO" id="GO:0030170">
    <property type="term" value="F:pyridoxal phosphate binding"/>
    <property type="evidence" value="ECO:0007669"/>
    <property type="project" value="InterPro"/>
</dbReference>
<comment type="similarity">
    <text evidence="1">Belongs to the class-I pyridoxal-phosphate-dependent aminotransferase family.</text>
</comment>
<dbReference type="STRING" id="322505.SAMN04487836_10867"/>
<keyword evidence="4" id="KW-1185">Reference proteome</keyword>
<keyword evidence="1 3" id="KW-0808">Transferase</keyword>
<dbReference type="InterPro" id="IPR015424">
    <property type="entry name" value="PyrdxlP-dep_Trfase"/>
</dbReference>
<dbReference type="InterPro" id="IPR015421">
    <property type="entry name" value="PyrdxlP-dep_Trfase_major"/>
</dbReference>
<proteinExistence type="inferred from homology"/>
<gene>
    <name evidence="3" type="ORF">SAMN04487834_101919</name>
</gene>
<dbReference type="PANTHER" id="PTHR43510">
    <property type="entry name" value="AMINOTRANSFERASE FUNCTION, HYPOTHETICAL (EUROFUNG)"/>
    <property type="match status" value="1"/>
</dbReference>
<evidence type="ECO:0000256" key="1">
    <source>
        <dbReference type="RuleBase" id="RU000481"/>
    </source>
</evidence>
<accession>A0A1H6T8W5</accession>
<dbReference type="InterPro" id="IPR004839">
    <property type="entry name" value="Aminotransferase_I/II_large"/>
</dbReference>
<dbReference type="CDD" id="cd00609">
    <property type="entry name" value="AAT_like"/>
    <property type="match status" value="1"/>
</dbReference>
<dbReference type="Gene3D" id="3.40.640.10">
    <property type="entry name" value="Type I PLP-dependent aspartate aminotransferase-like (Major domain)"/>
    <property type="match status" value="1"/>
</dbReference>
<dbReference type="eggNOG" id="COG0436">
    <property type="taxonomic scope" value="Bacteria"/>
</dbReference>
<dbReference type="EC" id="2.6.1.-" evidence="1"/>
<dbReference type="OrthoDB" id="9802328at2"/>
<protein>
    <recommendedName>
        <fullName evidence="1">Aminotransferase</fullName>
        <ecNumber evidence="1">2.6.1.-</ecNumber>
    </recommendedName>
</protein>
<dbReference type="PANTHER" id="PTHR43510:SF1">
    <property type="entry name" value="AMINOTRANSFERASE FUNCTION, HYPOTHETICAL (EUROFUNG)"/>
    <property type="match status" value="1"/>
</dbReference>
<comment type="cofactor">
    <cofactor evidence="1">
        <name>pyridoxal 5'-phosphate</name>
        <dbReference type="ChEBI" id="CHEBI:597326"/>
    </cofactor>
</comment>
<evidence type="ECO:0000259" key="2">
    <source>
        <dbReference type="Pfam" id="PF00155"/>
    </source>
</evidence>
<dbReference type="PROSITE" id="PS00105">
    <property type="entry name" value="AA_TRANSFER_CLASS_1"/>
    <property type="match status" value="1"/>
</dbReference>
<name>A0A1H6T8W5_9FIRM</name>
<evidence type="ECO:0000313" key="3">
    <source>
        <dbReference type="EMBL" id="SEI72262.1"/>
    </source>
</evidence>
<dbReference type="Pfam" id="PF00155">
    <property type="entry name" value="Aminotran_1_2"/>
    <property type="match status" value="1"/>
</dbReference>
<dbReference type="GO" id="GO:0008483">
    <property type="term" value="F:transaminase activity"/>
    <property type="evidence" value="ECO:0007669"/>
    <property type="project" value="UniProtKB-KW"/>
</dbReference>
<dbReference type="InterPro" id="IPR015422">
    <property type="entry name" value="PyrdxlP-dep_Trfase_small"/>
</dbReference>
<dbReference type="Gene3D" id="3.90.1150.10">
    <property type="entry name" value="Aspartate Aminotransferase, domain 1"/>
    <property type="match status" value="1"/>
</dbReference>
<dbReference type="InterPro" id="IPR004838">
    <property type="entry name" value="NHTrfase_class1_PyrdxlP-BS"/>
</dbReference>
<evidence type="ECO:0000313" key="4">
    <source>
        <dbReference type="Proteomes" id="UP000183028"/>
    </source>
</evidence>
<sequence>MKLSKFDTEIWMTDHEGDCLYNLADTCVKPMTIKDLEELIHKDLSEDIRQILFDYGPITGSDALKDEILKMYKKGTRDHITITNGAVAANHHVMMTLLEPGDHIVALTPGYQQFYSYPASIGCTYDLIELKEENNWQPTIEDFKAVMNEKTKMLCLNSPNNPTGTVLKKAFLEELVELARQYDCYILIDEIYRGLSQNPEPAISDIYEKGISTNSLAKLYSFAGLRLGWIKGPQDVIEAINYRRDYTMISTGAFSDYMTRVVLENKEAVLNKNRKIVEKNKMILQEWLKKEKRITCVIPDDGTVCFLHYHLDYPSNKLCIELQEKYGVFFVPGSCFNMEYHLRFGFTSLPEKVEKGLTLFSQYLDQIAAE</sequence>
<dbReference type="SUPFAM" id="SSF53383">
    <property type="entry name" value="PLP-dependent transferases"/>
    <property type="match status" value="1"/>
</dbReference>
<dbReference type="EMBL" id="FNYK01000019">
    <property type="protein sequence ID" value="SEI72262.1"/>
    <property type="molecule type" value="Genomic_DNA"/>
</dbReference>
<dbReference type="GeneID" id="54119116"/>